<dbReference type="EMBL" id="SAYW01000001">
    <property type="protein sequence ID" value="RWU09925.1"/>
    <property type="molecule type" value="Genomic_DNA"/>
</dbReference>
<dbReference type="RefSeq" id="WP_113645409.1">
    <property type="nucleotide sequence ID" value="NZ_QMHN01000001.1"/>
</dbReference>
<evidence type="ECO:0000313" key="5">
    <source>
        <dbReference type="Proteomes" id="UP000284120"/>
    </source>
</evidence>
<dbReference type="Gene3D" id="3.40.710.10">
    <property type="entry name" value="DD-peptidase/beta-lactamase superfamily"/>
    <property type="match status" value="1"/>
</dbReference>
<evidence type="ECO:0000259" key="3">
    <source>
        <dbReference type="Pfam" id="PF00144"/>
    </source>
</evidence>
<organism evidence="4 5">
    <name type="scientific">Pedobacter chitinilyticus</name>
    <dbReference type="NCBI Taxonomy" id="2233776"/>
    <lineage>
        <taxon>Bacteria</taxon>
        <taxon>Pseudomonadati</taxon>
        <taxon>Bacteroidota</taxon>
        <taxon>Sphingobacteriia</taxon>
        <taxon>Sphingobacteriales</taxon>
        <taxon>Sphingobacteriaceae</taxon>
        <taxon>Pedobacter</taxon>
    </lineage>
</organism>
<dbReference type="PANTHER" id="PTHR22935:SF95">
    <property type="entry name" value="BETA-LACTAMASE-LIKE 1-RELATED"/>
    <property type="match status" value="1"/>
</dbReference>
<dbReference type="AlphaFoldDB" id="A0A443Z0A6"/>
<dbReference type="Gene3D" id="1.25.40.10">
    <property type="entry name" value="Tetratricopeptide repeat domain"/>
    <property type="match status" value="1"/>
</dbReference>
<dbReference type="GO" id="GO:0016787">
    <property type="term" value="F:hydrolase activity"/>
    <property type="evidence" value="ECO:0007669"/>
    <property type="project" value="UniProtKB-KW"/>
</dbReference>
<dbReference type="InterPro" id="IPR001466">
    <property type="entry name" value="Beta-lactam-related"/>
</dbReference>
<comment type="similarity">
    <text evidence="1">Belongs to the beta-lactamase family.</text>
</comment>
<comment type="caution">
    <text evidence="4">The sequence shown here is derived from an EMBL/GenBank/DDBJ whole genome shotgun (WGS) entry which is preliminary data.</text>
</comment>
<accession>A0A443Z0A6</accession>
<dbReference type="InterPro" id="IPR011990">
    <property type="entry name" value="TPR-like_helical_dom_sf"/>
</dbReference>
<feature type="signal peptide" evidence="2">
    <location>
        <begin position="1"/>
        <end position="20"/>
    </location>
</feature>
<dbReference type="SUPFAM" id="SSF56601">
    <property type="entry name" value="beta-lactamase/transpeptidase-like"/>
    <property type="match status" value="1"/>
</dbReference>
<feature type="chain" id="PRO_5019445200" evidence="2">
    <location>
        <begin position="21"/>
        <end position="482"/>
    </location>
</feature>
<evidence type="ECO:0000313" key="4">
    <source>
        <dbReference type="EMBL" id="RWU09925.1"/>
    </source>
</evidence>
<dbReference type="SUPFAM" id="SSF48452">
    <property type="entry name" value="TPR-like"/>
    <property type="match status" value="1"/>
</dbReference>
<keyword evidence="2" id="KW-0732">Signal</keyword>
<dbReference type="PANTHER" id="PTHR22935">
    <property type="entry name" value="PENICILLIN-BINDING PROTEIN"/>
    <property type="match status" value="1"/>
</dbReference>
<reference evidence="4 5" key="1">
    <citation type="submission" date="2018-06" db="EMBL/GenBank/DDBJ databases">
        <title>Pedobacter endophyticus sp. nov., an endophytic bacterium isolated from a leaf of Triticum aestivum.</title>
        <authorList>
            <person name="Zhang L."/>
        </authorList>
    </citation>
    <scope>NUCLEOTIDE SEQUENCE [LARGE SCALE GENOMIC DNA]</scope>
    <source>
        <strain evidence="4 5">CM134L-2</strain>
    </source>
</reference>
<keyword evidence="4" id="KW-0378">Hydrolase</keyword>
<dbReference type="InterPro" id="IPR012338">
    <property type="entry name" value="Beta-lactam/transpept-like"/>
</dbReference>
<evidence type="ECO:0000256" key="1">
    <source>
        <dbReference type="ARBA" id="ARBA00038473"/>
    </source>
</evidence>
<gene>
    <name evidence="4" type="ORF">DPV69_00845</name>
</gene>
<name>A0A443Z0A6_9SPHI</name>
<proteinExistence type="inferred from homology"/>
<protein>
    <submittedName>
        <fullName evidence="4">Serine hydrolase</fullName>
    </submittedName>
</protein>
<dbReference type="InterPro" id="IPR051478">
    <property type="entry name" value="Beta-lactamase-like_AB/R"/>
</dbReference>
<dbReference type="OrthoDB" id="9793489at2"/>
<feature type="domain" description="Beta-lactamase-related" evidence="3">
    <location>
        <begin position="29"/>
        <end position="343"/>
    </location>
</feature>
<dbReference type="Proteomes" id="UP000284120">
    <property type="component" value="Unassembled WGS sequence"/>
</dbReference>
<sequence length="482" mass="53959">MKKSLQLLLFLSIIANTAMAQLPSKEIKAMIKTAVDSKRSKSIIIGIIDSNGRRIFSEGIISDNDPRLPDSNTIYEIGSITKVFTSLILADMSLKQQLSLQDPISKFLPKSVKTPNTKGKEISLLDLSIHTSTFPRFPYNVDPKNLDDPYGDYTAKRLFEYVSAYQPDIEIGSSWRYSNTAYGLLGYILTTASKAKNYEELIKEQICKPLGMQSTIITLTPSLLKNTAIGHSEYGKPAPPLNLSSIDGAGAFRSNMKDMLTFAAANLGLIQSNFLPAMQLTHAKHIKKESNGPDYATMGWTLWEKDGRNLIFKDGGTPGFRTFIGIDAKNKFGVVVLSSSNNGVTDIGKHILEPTSPINTYRYSWALLDTLRETVKSKGTDTAIQLYKALKATNAPYSFDENQLNNLGQELRRSKQINDAIKIFELNQAEYPNTTLVYESLGEIYKRYQKDKKKALAYFEKAAQLEPFNLHWNFIVNKLKEN</sequence>
<evidence type="ECO:0000256" key="2">
    <source>
        <dbReference type="SAM" id="SignalP"/>
    </source>
</evidence>
<dbReference type="Pfam" id="PF00144">
    <property type="entry name" value="Beta-lactamase"/>
    <property type="match status" value="1"/>
</dbReference>
<keyword evidence="5" id="KW-1185">Reference proteome</keyword>